<dbReference type="EMBL" id="FRAF01000071">
    <property type="protein sequence ID" value="SHL21013.1"/>
    <property type="molecule type" value="Genomic_DNA"/>
</dbReference>
<name>A0A1M6YSF7_9BACL</name>
<keyword evidence="3" id="KW-1185">Reference proteome</keyword>
<feature type="signal peptide" evidence="1">
    <location>
        <begin position="1"/>
        <end position="25"/>
    </location>
</feature>
<proteinExistence type="predicted"/>
<gene>
    <name evidence="2" type="ORF">SAMN05443507_1711</name>
</gene>
<dbReference type="Proteomes" id="UP000184016">
    <property type="component" value="Unassembled WGS sequence"/>
</dbReference>
<keyword evidence="1" id="KW-0732">Signal</keyword>
<evidence type="ECO:0000256" key="1">
    <source>
        <dbReference type="SAM" id="SignalP"/>
    </source>
</evidence>
<organism evidence="2 3">
    <name type="scientific">Alicyclobacillus tolerans</name>
    <dbReference type="NCBI Taxonomy" id="90970"/>
    <lineage>
        <taxon>Bacteria</taxon>
        <taxon>Bacillati</taxon>
        <taxon>Bacillota</taxon>
        <taxon>Bacilli</taxon>
        <taxon>Bacillales</taxon>
        <taxon>Alicyclobacillaceae</taxon>
        <taxon>Alicyclobacillus</taxon>
    </lineage>
</organism>
<accession>A0A1M6YSF7</accession>
<feature type="chain" id="PRO_5012748529" description="Copper amine oxidase N-terminal domain-containing protein" evidence="1">
    <location>
        <begin position="26"/>
        <end position="107"/>
    </location>
</feature>
<evidence type="ECO:0000313" key="3">
    <source>
        <dbReference type="Proteomes" id="UP000184016"/>
    </source>
</evidence>
<dbReference type="AlphaFoldDB" id="A0A1M6YSF7"/>
<reference evidence="3" key="1">
    <citation type="submission" date="2016-11" db="EMBL/GenBank/DDBJ databases">
        <authorList>
            <person name="Varghese N."/>
            <person name="Submissions S."/>
        </authorList>
    </citation>
    <scope>NUCLEOTIDE SEQUENCE [LARGE SCALE GENOMIC DNA]</scope>
    <source>
        <strain evidence="3">USBA-503</strain>
    </source>
</reference>
<feature type="non-terminal residue" evidence="2">
    <location>
        <position position="107"/>
    </location>
</feature>
<evidence type="ECO:0000313" key="2">
    <source>
        <dbReference type="EMBL" id="SHL21013.1"/>
    </source>
</evidence>
<dbReference type="RefSeq" id="WP_423219882.1">
    <property type="nucleotide sequence ID" value="NZ_FRAF01000071.1"/>
</dbReference>
<sequence length="107" mass="11395">MKKQAILAVMALSAAMVAAPTTVMAAQSPNVMNPQYAYTDITWNDNYVNAADHLVVTDPWSGSLTSALPLYYIDEALGEISGLSADWNGNTRELSISVPGSVSLNMT</sequence>
<protein>
    <recommendedName>
        <fullName evidence="4">Copper amine oxidase N-terminal domain-containing protein</fullName>
    </recommendedName>
</protein>
<evidence type="ECO:0008006" key="4">
    <source>
        <dbReference type="Google" id="ProtNLM"/>
    </source>
</evidence>